<accession>A0AAD8M4I7</accession>
<proteinExistence type="predicted"/>
<organism evidence="1 2">
    <name type="scientific">Heracleum sosnowskyi</name>
    <dbReference type="NCBI Taxonomy" id="360622"/>
    <lineage>
        <taxon>Eukaryota</taxon>
        <taxon>Viridiplantae</taxon>
        <taxon>Streptophyta</taxon>
        <taxon>Embryophyta</taxon>
        <taxon>Tracheophyta</taxon>
        <taxon>Spermatophyta</taxon>
        <taxon>Magnoliopsida</taxon>
        <taxon>eudicotyledons</taxon>
        <taxon>Gunneridae</taxon>
        <taxon>Pentapetalae</taxon>
        <taxon>asterids</taxon>
        <taxon>campanulids</taxon>
        <taxon>Apiales</taxon>
        <taxon>Apiaceae</taxon>
        <taxon>Apioideae</taxon>
        <taxon>apioid superclade</taxon>
        <taxon>Tordylieae</taxon>
        <taxon>Tordyliinae</taxon>
        <taxon>Heracleum</taxon>
    </lineage>
</organism>
<evidence type="ECO:0000313" key="2">
    <source>
        <dbReference type="Proteomes" id="UP001237642"/>
    </source>
</evidence>
<dbReference type="InterPro" id="IPR015915">
    <property type="entry name" value="Kelch-typ_b-propeller"/>
</dbReference>
<reference evidence="1" key="1">
    <citation type="submission" date="2023-02" db="EMBL/GenBank/DDBJ databases">
        <title>Genome of toxic invasive species Heracleum sosnowskyi carries increased number of genes despite the absence of recent whole-genome duplications.</title>
        <authorList>
            <person name="Schelkunov M."/>
            <person name="Shtratnikova V."/>
            <person name="Makarenko M."/>
            <person name="Klepikova A."/>
            <person name="Omelchenko D."/>
            <person name="Novikova G."/>
            <person name="Obukhova E."/>
            <person name="Bogdanov V."/>
            <person name="Penin A."/>
            <person name="Logacheva M."/>
        </authorList>
    </citation>
    <scope>NUCLEOTIDE SEQUENCE</scope>
    <source>
        <strain evidence="1">Hsosn_3</strain>
        <tissue evidence="1">Leaf</tissue>
    </source>
</reference>
<dbReference type="Gene3D" id="2.120.10.80">
    <property type="entry name" value="Kelch-type beta propeller"/>
    <property type="match status" value="1"/>
</dbReference>
<evidence type="ECO:0000313" key="1">
    <source>
        <dbReference type="EMBL" id="KAK1359237.1"/>
    </source>
</evidence>
<keyword evidence="2" id="KW-1185">Reference proteome</keyword>
<protein>
    <submittedName>
        <fullName evidence="1">Uncharacterized protein</fullName>
    </submittedName>
</protein>
<dbReference type="AlphaFoldDB" id="A0AAD8M4I7"/>
<name>A0AAD8M4I7_9APIA</name>
<dbReference type="Proteomes" id="UP001237642">
    <property type="component" value="Unassembled WGS sequence"/>
</dbReference>
<dbReference type="EMBL" id="JAUIZM010000010">
    <property type="protein sequence ID" value="KAK1359237.1"/>
    <property type="molecule type" value="Genomic_DNA"/>
</dbReference>
<sequence length="377" mass="42711">MDNNIQQGNERMILVRAFNENDGKMQCGDVEESYGWEDFHIVDLSLNKIYRNCLPSLPRACGRGNMVALGKSIFIFGGLDSFSKHSPLFKFVKSSPESHFHMGASHLHFDPLDLKDGLMVRAAWSPAPLMNTPHSYTPTCLNGDVYSFGNIHCSPEVLYVDNANVEVLGPWKLLYCPPELVKCTPCLSAIPDPTKNRILVHFYGGQLPSPSLYAFYPPDRQNQDGETGIWQCLNSNFPGWDKVVDAVLLDGVILLHGRKFPDLLSAYEVDTGRWLDVQWSTRVIEEDLSIEDCYFGFDSLFCLDDTNKILCLAVYSPIEMRSDGEDDDDDDNSPSKTSLFFFKFRVERRHSTISLTPLYTRSFEIESTTEVLNFLLL</sequence>
<dbReference type="SUPFAM" id="SSF117281">
    <property type="entry name" value="Kelch motif"/>
    <property type="match status" value="1"/>
</dbReference>
<gene>
    <name evidence="1" type="ORF">POM88_043711</name>
</gene>
<reference evidence="1" key="2">
    <citation type="submission" date="2023-05" db="EMBL/GenBank/DDBJ databases">
        <authorList>
            <person name="Schelkunov M.I."/>
        </authorList>
    </citation>
    <scope>NUCLEOTIDE SEQUENCE</scope>
    <source>
        <strain evidence="1">Hsosn_3</strain>
        <tissue evidence="1">Leaf</tissue>
    </source>
</reference>
<comment type="caution">
    <text evidence="1">The sequence shown here is derived from an EMBL/GenBank/DDBJ whole genome shotgun (WGS) entry which is preliminary data.</text>
</comment>